<feature type="domain" description="DUF58" evidence="2">
    <location>
        <begin position="213"/>
        <end position="385"/>
    </location>
</feature>
<keyword evidence="1" id="KW-1133">Transmembrane helix</keyword>
<sequence>MNKSFKTWWERLLFRDRGILPTPRLLLVLGLFSVGLIALSFSGLSWPWIIVGNLMLLGVSLLDLRFSPGKNELQLERSVRQDMERDREEAVDIRITNTSPHSITFKMVDDVPGSFYRSSPVKGRVQGETASQASYTTYAPIRGDYRFDKVYMRYQSRFGLWEKQYSPPIENNVRVVPDLSETRQFLEDPQAFLLYEGPNVKKQQIGSGEFAKIRKYVVGDDLRKINWRQTAKLQELMTNEYEPEHGKYISIFVDCGRMMGVELEESNRLERSLEAALTVAAAALHNGDHVSFIAFSKEVKAYVPPNKGMQHLQRIIDEMYNLQVDPYESNYGNVLQYLQAIQKKRSLLLLFSDVSTFLYEEAPLFYLQRVRRRHVFMMLGIEDHMTEAWTKEAPTNHKQAMIKSMAQKHTIEKKKELAKWEKQGLQMIETPEEKLATSAVSHYIDVMNKGLL</sequence>
<proteinExistence type="predicted"/>
<dbReference type="InterPro" id="IPR002881">
    <property type="entry name" value="DUF58"/>
</dbReference>
<dbReference type="Gene3D" id="3.40.50.410">
    <property type="entry name" value="von Willebrand factor, type A domain"/>
    <property type="match status" value="1"/>
</dbReference>
<keyword evidence="1" id="KW-0472">Membrane</keyword>
<accession>A0ABV6LUG8</accession>
<organism evidence="3 4">
    <name type="scientific">Pontibacillus salicampi</name>
    <dbReference type="NCBI Taxonomy" id="1449801"/>
    <lineage>
        <taxon>Bacteria</taxon>
        <taxon>Bacillati</taxon>
        <taxon>Bacillota</taxon>
        <taxon>Bacilli</taxon>
        <taxon>Bacillales</taxon>
        <taxon>Bacillaceae</taxon>
        <taxon>Pontibacillus</taxon>
    </lineage>
</organism>
<feature type="transmembrane region" description="Helical" evidence="1">
    <location>
        <begin position="21"/>
        <end position="39"/>
    </location>
</feature>
<dbReference type="Pfam" id="PF01882">
    <property type="entry name" value="DUF58"/>
    <property type="match status" value="1"/>
</dbReference>
<name>A0ABV6LUG8_9BACI</name>
<dbReference type="RefSeq" id="WP_377351898.1">
    <property type="nucleotide sequence ID" value="NZ_JBHLTP010000024.1"/>
</dbReference>
<keyword evidence="4" id="KW-1185">Reference proteome</keyword>
<dbReference type="InterPro" id="IPR036465">
    <property type="entry name" value="vWFA_dom_sf"/>
</dbReference>
<dbReference type="SUPFAM" id="SSF53300">
    <property type="entry name" value="vWA-like"/>
    <property type="match status" value="1"/>
</dbReference>
<dbReference type="Proteomes" id="UP001589836">
    <property type="component" value="Unassembled WGS sequence"/>
</dbReference>
<dbReference type="PANTHER" id="PTHR33608:SF3">
    <property type="entry name" value="SLR2013 PROTEIN"/>
    <property type="match status" value="1"/>
</dbReference>
<evidence type="ECO:0000256" key="1">
    <source>
        <dbReference type="SAM" id="Phobius"/>
    </source>
</evidence>
<evidence type="ECO:0000259" key="2">
    <source>
        <dbReference type="Pfam" id="PF01882"/>
    </source>
</evidence>
<comment type="caution">
    <text evidence="3">The sequence shown here is derived from an EMBL/GenBank/DDBJ whole genome shotgun (WGS) entry which is preliminary data.</text>
</comment>
<reference evidence="3 4" key="1">
    <citation type="submission" date="2024-09" db="EMBL/GenBank/DDBJ databases">
        <authorList>
            <person name="Sun Q."/>
            <person name="Mori K."/>
        </authorList>
    </citation>
    <scope>NUCLEOTIDE SEQUENCE [LARGE SCALE GENOMIC DNA]</scope>
    <source>
        <strain evidence="3 4">NCAIM B.02529</strain>
    </source>
</reference>
<dbReference type="EMBL" id="JBHLTP010000024">
    <property type="protein sequence ID" value="MFC0526045.1"/>
    <property type="molecule type" value="Genomic_DNA"/>
</dbReference>
<protein>
    <submittedName>
        <fullName evidence="3">DUF58 domain-containing protein</fullName>
    </submittedName>
</protein>
<dbReference type="PANTHER" id="PTHR33608">
    <property type="entry name" value="BLL2464 PROTEIN"/>
    <property type="match status" value="1"/>
</dbReference>
<evidence type="ECO:0000313" key="3">
    <source>
        <dbReference type="EMBL" id="MFC0526045.1"/>
    </source>
</evidence>
<keyword evidence="1" id="KW-0812">Transmembrane</keyword>
<gene>
    <name evidence="3" type="ORF">ACFFGV_20935</name>
</gene>
<evidence type="ECO:0000313" key="4">
    <source>
        <dbReference type="Proteomes" id="UP001589836"/>
    </source>
</evidence>